<dbReference type="GO" id="GO:0071897">
    <property type="term" value="P:DNA biosynthetic process"/>
    <property type="evidence" value="ECO:0007669"/>
    <property type="project" value="UniProtKB-ARBA"/>
</dbReference>
<feature type="non-terminal residue" evidence="2">
    <location>
        <position position="1"/>
    </location>
</feature>
<reference evidence="2" key="2">
    <citation type="submission" date="2014-07" db="EMBL/GenBank/DDBJ databases">
        <authorList>
            <person name="Hull J."/>
        </authorList>
    </citation>
    <scope>NUCLEOTIDE SEQUENCE</scope>
</reference>
<dbReference type="InterPro" id="IPR013103">
    <property type="entry name" value="RVT_2"/>
</dbReference>
<feature type="domain" description="Reverse transcriptase Ty1/copia-type" evidence="1">
    <location>
        <begin position="1"/>
        <end position="131"/>
    </location>
</feature>
<dbReference type="PANTHER" id="PTHR11439">
    <property type="entry name" value="GAG-POL-RELATED RETROTRANSPOSON"/>
    <property type="match status" value="1"/>
</dbReference>
<name>A0A0A9ZF60_LYGHE</name>
<dbReference type="InterPro" id="IPR043502">
    <property type="entry name" value="DNA/RNA_pol_sf"/>
</dbReference>
<protein>
    <submittedName>
        <fullName evidence="2">Copia protein</fullName>
    </submittedName>
</protein>
<dbReference type="AlphaFoldDB" id="A0A0A9ZF60"/>
<dbReference type="Pfam" id="PF07727">
    <property type="entry name" value="RVT_2"/>
    <property type="match status" value="1"/>
</dbReference>
<evidence type="ECO:0000313" key="2">
    <source>
        <dbReference type="EMBL" id="JAG40520.1"/>
    </source>
</evidence>
<dbReference type="EMBL" id="GBHO01003084">
    <property type="protein sequence ID" value="JAG40520.1"/>
    <property type="molecule type" value="Transcribed_RNA"/>
</dbReference>
<organism evidence="2">
    <name type="scientific">Lygus hesperus</name>
    <name type="common">Western plant bug</name>
    <dbReference type="NCBI Taxonomy" id="30085"/>
    <lineage>
        <taxon>Eukaryota</taxon>
        <taxon>Metazoa</taxon>
        <taxon>Ecdysozoa</taxon>
        <taxon>Arthropoda</taxon>
        <taxon>Hexapoda</taxon>
        <taxon>Insecta</taxon>
        <taxon>Pterygota</taxon>
        <taxon>Neoptera</taxon>
        <taxon>Paraneoptera</taxon>
        <taxon>Hemiptera</taxon>
        <taxon>Heteroptera</taxon>
        <taxon>Panheteroptera</taxon>
        <taxon>Cimicomorpha</taxon>
        <taxon>Miridae</taxon>
        <taxon>Mirini</taxon>
        <taxon>Lygus</taxon>
    </lineage>
</organism>
<gene>
    <name evidence="2" type="primary">GIP_86</name>
    <name evidence="2" type="ORF">CM83_34599</name>
</gene>
<dbReference type="PANTHER" id="PTHR11439:SF483">
    <property type="entry name" value="PEPTIDE SYNTHASE GLIP-LIKE, PUTATIVE (AFU_ORTHOLOGUE AFUA_3G12920)-RELATED"/>
    <property type="match status" value="1"/>
</dbReference>
<dbReference type="SUPFAM" id="SSF56672">
    <property type="entry name" value="DNA/RNA polymerases"/>
    <property type="match status" value="1"/>
</dbReference>
<sequence>VFLLKKSLYGLRQAPRAWYKRLHNFLKTLDFDPLKNEPCLYCKVNNGTRIYLLLFVDDLILCSSDLHQMEIVKSALMSEFEMKDLGDLHCFLGIKIEKEADGIYLSQSAYIERLLCKFAMNDCRPINTPMEIKSAEGSGSTATIIGQKPYRELIGSLMHLMLCTRPDLCFAVNYFSRFQSCATNEHWISLKRVLRYLRGTSHLRLHFPKNVDVPLCAYADADWANDADRKSTSGYLVRIYGATVTWTTRKQPTIALSTCEAEFISLASACTDVMWLTALLREMHIDPGVPTVFEDNQPTIRCVEKWEHKRLKHMDVKYNFIRDLVSEGVLKVVYVPTNLQIADILTKSLVFIKFKFFREALGLC</sequence>
<reference evidence="2" key="1">
    <citation type="journal article" date="2014" name="PLoS ONE">
        <title>Transcriptome-Based Identification of ABC Transporters in the Western Tarnished Plant Bug Lygus hesperus.</title>
        <authorList>
            <person name="Hull J.J."/>
            <person name="Chaney K."/>
            <person name="Geib S.M."/>
            <person name="Fabrick J.A."/>
            <person name="Brent C.S."/>
            <person name="Walsh D."/>
            <person name="Lavine L.C."/>
        </authorList>
    </citation>
    <scope>NUCLEOTIDE SEQUENCE</scope>
</reference>
<proteinExistence type="predicted"/>
<accession>A0A0A9ZF60</accession>
<evidence type="ECO:0000259" key="1">
    <source>
        <dbReference type="Pfam" id="PF07727"/>
    </source>
</evidence>
<dbReference type="CDD" id="cd09272">
    <property type="entry name" value="RNase_HI_RT_Ty1"/>
    <property type="match status" value="1"/>
</dbReference>